<dbReference type="WBParaSite" id="sdigi.contig525.g8824.t1">
    <property type="protein sequence ID" value="sdigi.contig525.g8824.t1"/>
    <property type="gene ID" value="sdigi.contig525.g8824"/>
</dbReference>
<proteinExistence type="predicted"/>
<protein>
    <submittedName>
        <fullName evidence="3">Uncharacterized protein</fullName>
    </submittedName>
</protein>
<dbReference type="Proteomes" id="UP000887581">
    <property type="component" value="Unplaced"/>
</dbReference>
<feature type="compositionally biased region" description="Polar residues" evidence="1">
    <location>
        <begin position="1"/>
        <end position="12"/>
    </location>
</feature>
<accession>A0A915Q3Q5</accession>
<name>A0A915Q3Q5_9BILA</name>
<feature type="region of interest" description="Disordered" evidence="1">
    <location>
        <begin position="1"/>
        <end position="37"/>
    </location>
</feature>
<evidence type="ECO:0000313" key="3">
    <source>
        <dbReference type="WBParaSite" id="sdigi.contig525.g8824.t1"/>
    </source>
</evidence>
<dbReference type="AlphaFoldDB" id="A0A915Q3Q5"/>
<evidence type="ECO:0000313" key="2">
    <source>
        <dbReference type="Proteomes" id="UP000887581"/>
    </source>
</evidence>
<organism evidence="2 3">
    <name type="scientific">Setaria digitata</name>
    <dbReference type="NCBI Taxonomy" id="48799"/>
    <lineage>
        <taxon>Eukaryota</taxon>
        <taxon>Metazoa</taxon>
        <taxon>Ecdysozoa</taxon>
        <taxon>Nematoda</taxon>
        <taxon>Chromadorea</taxon>
        <taxon>Rhabditida</taxon>
        <taxon>Spirurina</taxon>
        <taxon>Spiruromorpha</taxon>
        <taxon>Filarioidea</taxon>
        <taxon>Setariidae</taxon>
        <taxon>Setaria</taxon>
    </lineage>
</organism>
<sequence length="111" mass="12453">MSESNLQSISSTRKSEAETLQDYLENQPDAYSSSTSSFEENFNCDEMFVITIDDPIVANTSALSDSDEINSDRNQFATKIPARSISCVMDEEVRQKIRAVCFPFLFLLSCS</sequence>
<reference evidence="3" key="1">
    <citation type="submission" date="2022-11" db="UniProtKB">
        <authorList>
            <consortium name="WormBaseParasite"/>
        </authorList>
    </citation>
    <scope>IDENTIFICATION</scope>
</reference>
<keyword evidence="2" id="KW-1185">Reference proteome</keyword>
<evidence type="ECO:0000256" key="1">
    <source>
        <dbReference type="SAM" id="MobiDB-lite"/>
    </source>
</evidence>